<keyword evidence="2" id="KW-1133">Transmembrane helix</keyword>
<name>A0A8W7Q0Y4_ANOCL</name>
<evidence type="ECO:0000256" key="2">
    <source>
        <dbReference type="SAM" id="Phobius"/>
    </source>
</evidence>
<reference evidence="3" key="1">
    <citation type="submission" date="2022-08" db="UniProtKB">
        <authorList>
            <consortium name="EnsemblMetazoa"/>
        </authorList>
    </citation>
    <scope>IDENTIFICATION</scope>
</reference>
<evidence type="ECO:0000313" key="3">
    <source>
        <dbReference type="EnsemblMetazoa" id="ACOM040295-PA.1"/>
    </source>
</evidence>
<feature type="transmembrane region" description="Helical" evidence="2">
    <location>
        <begin position="302"/>
        <end position="324"/>
    </location>
</feature>
<feature type="transmembrane region" description="Helical" evidence="2">
    <location>
        <begin position="246"/>
        <end position="269"/>
    </location>
</feature>
<keyword evidence="2" id="KW-0812">Transmembrane</keyword>
<evidence type="ECO:0000256" key="1">
    <source>
        <dbReference type="SAM" id="MobiDB-lite"/>
    </source>
</evidence>
<organism evidence="3">
    <name type="scientific">Anopheles coluzzii</name>
    <name type="common">African malaria mosquito</name>
    <dbReference type="NCBI Taxonomy" id="1518534"/>
    <lineage>
        <taxon>Eukaryota</taxon>
        <taxon>Metazoa</taxon>
        <taxon>Ecdysozoa</taxon>
        <taxon>Arthropoda</taxon>
        <taxon>Hexapoda</taxon>
        <taxon>Insecta</taxon>
        <taxon>Pterygota</taxon>
        <taxon>Neoptera</taxon>
        <taxon>Endopterygota</taxon>
        <taxon>Diptera</taxon>
        <taxon>Nematocera</taxon>
        <taxon>Culicoidea</taxon>
        <taxon>Culicidae</taxon>
        <taxon>Anophelinae</taxon>
        <taxon>Anopheles</taxon>
    </lineage>
</organism>
<sequence>MICPPQLCKLSAMKAATPAGLRSSSRCTSSAYSWPRSAAADSLGVRYLLVERDHLVPAGVLAGEPQRQIVRLRAGVDEVADGQVAGHLCRERLGALNELVVQEAVTTPPDLTKPGWGTQLDNQKDGARKSALQISLPPRAVTRPISHGVLRRGATSDPRSCVPSNRTARPPVLPLRRARCEIHHQVGRVRQHLGGEPHAERARLPPVPVRVQALRPREQYVPRVLGRLDVGEHLLLLLRFARFGALLLRLGGTGGGMVVMVVVVVPLAAADDIDGSGSPDGPGSAALVDASSTVPSLEPCRLALLCLLLLLVAVVAVVTSAGAFTDPSGSCVCCSSTIFSTSYSLMLPEIS</sequence>
<dbReference type="EnsemblMetazoa" id="ACOM040295-RA">
    <property type="protein sequence ID" value="ACOM040295-PA.1"/>
    <property type="gene ID" value="ACOM040295"/>
</dbReference>
<dbReference type="Proteomes" id="UP000075882">
    <property type="component" value="Unassembled WGS sequence"/>
</dbReference>
<accession>A0A8W7Q0Y4</accession>
<protein>
    <submittedName>
        <fullName evidence="3">Uncharacterized protein</fullName>
    </submittedName>
</protein>
<proteinExistence type="predicted"/>
<dbReference type="AlphaFoldDB" id="A0A8W7Q0Y4"/>
<feature type="region of interest" description="Disordered" evidence="1">
    <location>
        <begin position="110"/>
        <end position="129"/>
    </location>
</feature>
<keyword evidence="2" id="KW-0472">Membrane</keyword>